<comment type="similarity">
    <text evidence="1">Belongs to the TelA family.</text>
</comment>
<dbReference type="EMBL" id="JBHMDM010000007">
    <property type="protein sequence ID" value="MFB9377812.1"/>
    <property type="molecule type" value="Genomic_DNA"/>
</dbReference>
<accession>A0ABV5LUQ3</accession>
<gene>
    <name evidence="3" type="ORF">ACFFVI_12625</name>
</gene>
<dbReference type="RefSeq" id="WP_380137831.1">
    <property type="nucleotide sequence ID" value="NZ_JBHLUI010000008.1"/>
</dbReference>
<name>A0ABV5LUQ3_9ACTN</name>
<evidence type="ECO:0000313" key="3">
    <source>
        <dbReference type="EMBL" id="MFB9377812.1"/>
    </source>
</evidence>
<feature type="region of interest" description="Disordered" evidence="2">
    <location>
        <begin position="1"/>
        <end position="33"/>
    </location>
</feature>
<reference evidence="3 4" key="1">
    <citation type="submission" date="2024-09" db="EMBL/GenBank/DDBJ databases">
        <authorList>
            <person name="Sun Q."/>
            <person name="Mori K."/>
        </authorList>
    </citation>
    <scope>NUCLEOTIDE SEQUENCE [LARGE SCALE GENOMIC DNA]</scope>
    <source>
        <strain evidence="3 4">TISTR 1856</strain>
    </source>
</reference>
<dbReference type="InterPro" id="IPR008863">
    <property type="entry name" value="Toxic_anion-R_TelA"/>
</dbReference>
<protein>
    <submittedName>
        <fullName evidence="3">Toxic anion resistance protein</fullName>
    </submittedName>
</protein>
<keyword evidence="4" id="KW-1185">Reference proteome</keyword>
<dbReference type="Proteomes" id="UP001589748">
    <property type="component" value="Unassembled WGS sequence"/>
</dbReference>
<dbReference type="PANTHER" id="PTHR38432">
    <property type="entry name" value="TELA-LIKE PROTEIN SAOUHSC_01408"/>
    <property type="match status" value="1"/>
</dbReference>
<sequence>MSELDLSKPLSPPAQPAVAPQTDLQLTPPAPVPVVADDQAAGMIPLDEATRAELGHKAQAFVADLAAQDAKSPAFQRKIDDITRMGEQEIRSSAQVSNRMLERPASSLAGAKGQKAAGPGADAQVKVANTLLELRQTVTLLDPGRADLKGPKKLLGIIPFGNKIQQYFERYQDAQSQLDAIIKALASGQDELRKDNASIEQEKQNLWTTMGKLTEYATLAKALDAATVAKIEEVRVTDPTTADALTSDALFPIRQRHQDLLTQLAVSVQGYLALDLVRKNNIELIKGVDRAQTTTVAALRTAVIVAQALANQRLVLDQINALNTTTNAMILSTSEMLKQQTGQIHEQASTAMVDVETLQKAFDNVFATMDAIDTFKQQSVISMGRTVDALEGQVQRSRSYLERARSQESGSETGPPPLPGPGR</sequence>
<evidence type="ECO:0000313" key="4">
    <source>
        <dbReference type="Proteomes" id="UP001589748"/>
    </source>
</evidence>
<feature type="compositionally biased region" description="Pro residues" evidence="2">
    <location>
        <begin position="414"/>
        <end position="423"/>
    </location>
</feature>
<dbReference type="Pfam" id="PF05816">
    <property type="entry name" value="TelA"/>
    <property type="match status" value="1"/>
</dbReference>
<proteinExistence type="inferred from homology"/>
<comment type="caution">
    <text evidence="3">The sequence shown here is derived from an EMBL/GenBank/DDBJ whole genome shotgun (WGS) entry which is preliminary data.</text>
</comment>
<evidence type="ECO:0000256" key="2">
    <source>
        <dbReference type="SAM" id="MobiDB-lite"/>
    </source>
</evidence>
<dbReference type="PANTHER" id="PTHR38432:SF1">
    <property type="entry name" value="TELA-LIKE PROTEIN SAOUHSC_01408"/>
    <property type="match status" value="1"/>
</dbReference>
<evidence type="ECO:0000256" key="1">
    <source>
        <dbReference type="ARBA" id="ARBA00005541"/>
    </source>
</evidence>
<organism evidence="3 4">
    <name type="scientific">Kineococcus gynurae</name>
    <dbReference type="NCBI Taxonomy" id="452979"/>
    <lineage>
        <taxon>Bacteria</taxon>
        <taxon>Bacillati</taxon>
        <taxon>Actinomycetota</taxon>
        <taxon>Actinomycetes</taxon>
        <taxon>Kineosporiales</taxon>
        <taxon>Kineosporiaceae</taxon>
        <taxon>Kineococcus</taxon>
    </lineage>
</organism>
<feature type="region of interest" description="Disordered" evidence="2">
    <location>
        <begin position="397"/>
        <end position="423"/>
    </location>
</feature>